<evidence type="ECO:0000259" key="5">
    <source>
        <dbReference type="PROSITE" id="PS50893"/>
    </source>
</evidence>
<dbReference type="PANTHER" id="PTHR42788">
    <property type="entry name" value="TAURINE IMPORT ATP-BINDING PROTEIN-RELATED"/>
    <property type="match status" value="1"/>
</dbReference>
<sequence>MRLDLEAKAFAGHEVLGPLSIRLARGERRAVLGPSGIGKSTLLRILSGLDTDFRGRIGGDERRAVVFQEPVLLPWRDALANVTIPTGCADGVARDWLAQVGLVGHEAKFPRQLSLGQQRRLALARAFAAAPDILLMDEPFASLDAGTAARMLVLTDELLSRSGAGLFLVTHDPAEARTLRAEALYLGGQPARFQPAPPAPDQA</sequence>
<dbReference type="PANTHER" id="PTHR42788:SF19">
    <property type="entry name" value="ALIPHATIC SULFONATES IMPORT ATP-BINDING PROTEIN SSUB 2"/>
    <property type="match status" value="1"/>
</dbReference>
<dbReference type="InterPro" id="IPR027417">
    <property type="entry name" value="P-loop_NTPase"/>
</dbReference>
<keyword evidence="3" id="KW-0547">Nucleotide-binding</keyword>
<dbReference type="InterPro" id="IPR003593">
    <property type="entry name" value="AAA+_ATPase"/>
</dbReference>
<keyword evidence="7" id="KW-1185">Reference proteome</keyword>
<comment type="caution">
    <text evidence="6">The sequence shown here is derived from an EMBL/GenBank/DDBJ whole genome shotgun (WGS) entry which is preliminary data.</text>
</comment>
<dbReference type="InterPro" id="IPR017871">
    <property type="entry name" value="ABC_transporter-like_CS"/>
</dbReference>
<evidence type="ECO:0000313" key="6">
    <source>
        <dbReference type="EMBL" id="MFC3528076.1"/>
    </source>
</evidence>
<keyword evidence="2" id="KW-0813">Transport</keyword>
<evidence type="ECO:0000256" key="4">
    <source>
        <dbReference type="ARBA" id="ARBA00022840"/>
    </source>
</evidence>
<dbReference type="PROSITE" id="PS00211">
    <property type="entry name" value="ABC_TRANSPORTER_1"/>
    <property type="match status" value="1"/>
</dbReference>
<dbReference type="Proteomes" id="UP001595721">
    <property type="component" value="Unassembled WGS sequence"/>
</dbReference>
<name>A0ABV7R775_9RHOB</name>
<comment type="similarity">
    <text evidence="1">Belongs to the ABC transporter superfamily.</text>
</comment>
<dbReference type="EMBL" id="JBHRXJ010000004">
    <property type="protein sequence ID" value="MFC3528076.1"/>
    <property type="molecule type" value="Genomic_DNA"/>
</dbReference>
<feature type="domain" description="ABC transporter" evidence="5">
    <location>
        <begin position="1"/>
        <end position="203"/>
    </location>
</feature>
<dbReference type="PROSITE" id="PS50893">
    <property type="entry name" value="ABC_TRANSPORTER_2"/>
    <property type="match status" value="1"/>
</dbReference>
<dbReference type="GO" id="GO:0005524">
    <property type="term" value="F:ATP binding"/>
    <property type="evidence" value="ECO:0007669"/>
    <property type="project" value="UniProtKB-KW"/>
</dbReference>
<protein>
    <submittedName>
        <fullName evidence="6">ATP-binding cassette domain-containing protein</fullName>
    </submittedName>
</protein>
<dbReference type="Pfam" id="PF00005">
    <property type="entry name" value="ABC_tran"/>
    <property type="match status" value="1"/>
</dbReference>
<dbReference type="InterPro" id="IPR003439">
    <property type="entry name" value="ABC_transporter-like_ATP-bd"/>
</dbReference>
<dbReference type="SUPFAM" id="SSF52540">
    <property type="entry name" value="P-loop containing nucleoside triphosphate hydrolases"/>
    <property type="match status" value="1"/>
</dbReference>
<dbReference type="Gene3D" id="3.40.50.300">
    <property type="entry name" value="P-loop containing nucleotide triphosphate hydrolases"/>
    <property type="match status" value="1"/>
</dbReference>
<dbReference type="SMART" id="SM00382">
    <property type="entry name" value="AAA"/>
    <property type="match status" value="1"/>
</dbReference>
<evidence type="ECO:0000256" key="2">
    <source>
        <dbReference type="ARBA" id="ARBA00022448"/>
    </source>
</evidence>
<proteinExistence type="inferred from homology"/>
<reference evidence="7" key="1">
    <citation type="journal article" date="2019" name="Int. J. Syst. Evol. Microbiol.">
        <title>The Global Catalogue of Microorganisms (GCM) 10K type strain sequencing project: providing services to taxonomists for standard genome sequencing and annotation.</title>
        <authorList>
            <consortium name="The Broad Institute Genomics Platform"/>
            <consortium name="The Broad Institute Genome Sequencing Center for Infectious Disease"/>
            <person name="Wu L."/>
            <person name="Ma J."/>
        </authorList>
    </citation>
    <scope>NUCLEOTIDE SEQUENCE [LARGE SCALE GENOMIC DNA]</scope>
    <source>
        <strain evidence="7">KCTC 42899</strain>
    </source>
</reference>
<keyword evidence="4 6" id="KW-0067">ATP-binding</keyword>
<evidence type="ECO:0000313" key="7">
    <source>
        <dbReference type="Proteomes" id="UP001595721"/>
    </source>
</evidence>
<organism evidence="6 7">
    <name type="scientific">Paracoccus mangrovi</name>
    <dbReference type="NCBI Taxonomy" id="1715645"/>
    <lineage>
        <taxon>Bacteria</taxon>
        <taxon>Pseudomonadati</taxon>
        <taxon>Pseudomonadota</taxon>
        <taxon>Alphaproteobacteria</taxon>
        <taxon>Rhodobacterales</taxon>
        <taxon>Paracoccaceae</taxon>
        <taxon>Paracoccus</taxon>
    </lineage>
</organism>
<evidence type="ECO:0000256" key="3">
    <source>
        <dbReference type="ARBA" id="ARBA00022741"/>
    </source>
</evidence>
<gene>
    <name evidence="6" type="ORF">ACFOMH_07780</name>
</gene>
<accession>A0ABV7R775</accession>
<dbReference type="InterPro" id="IPR050166">
    <property type="entry name" value="ABC_transporter_ATP-bind"/>
</dbReference>
<dbReference type="RefSeq" id="WP_377743711.1">
    <property type="nucleotide sequence ID" value="NZ_JBHRXJ010000004.1"/>
</dbReference>
<evidence type="ECO:0000256" key="1">
    <source>
        <dbReference type="ARBA" id="ARBA00005417"/>
    </source>
</evidence>